<dbReference type="OrthoDB" id="1293114at2759"/>
<feature type="region of interest" description="Disordered" evidence="1">
    <location>
        <begin position="494"/>
        <end position="563"/>
    </location>
</feature>
<feature type="compositionally biased region" description="Basic and acidic residues" evidence="1">
    <location>
        <begin position="543"/>
        <end position="563"/>
    </location>
</feature>
<feature type="compositionally biased region" description="Polar residues" evidence="1">
    <location>
        <begin position="1472"/>
        <end position="1488"/>
    </location>
</feature>
<feature type="region of interest" description="Disordered" evidence="1">
    <location>
        <begin position="247"/>
        <end position="293"/>
    </location>
</feature>
<evidence type="ECO:0000313" key="2">
    <source>
        <dbReference type="EnsemblMetazoa" id="AAEL007407-PC"/>
    </source>
</evidence>
<sequence length="1804" mass="200726">MPRPNSRTPCIDRDTVMRINRRPVRHRSCDNFWPPAPRTPSPLERTRGHSSVGESEGGSFAFDGVRRYGSNESVYFDVDKVCKQHKIDPLRTKFDKANVVLVDWGRRGGGFRDNGSHDKRCREKADDTANNSINRGKHIESEKRPSEPRVVSDDVKGKSNDDGVVPVEQKSKPPSPPPRRYFLPMDQLHSGVGVEILLRCYKLNPEQDERLNDSSSQTIDNYQDKAKAFNPVTVPTAASIADGDGILHQDGIQSKPPLKTKSTSTKRTNLSSKPPTPVHFSVSPIGLQSSDNPVPGERNEFNINSDTILNLNIDTGFSPRTPPQITVTECRDQTTNATTNHFDKRHSMGHQQQQTASPKTSDKLLNEIIDENHNYNEKLITNSGRSDTESHPTTSSAFTESDRQCRAQEFPNEQHSKLNVSNQPNRNWINLNSNEIHPYADGGSSASATTTTTPLDQPAGQRGEDSPTAPATSGARMTQTRVVLCNSIATEASDTVSHPLAEPNDRPPKATHVASDDDSVVRHNYDNKSVKSNYWDPIPSGSKRSEQRPGRLERSDSRDSSRSWRFDEVLEFPPPPPYLCLCEDESIPSGRCSEERSTQGSSDSGAQICDNRNPTTPTPIPGLQQLQPVHSSSWSRVDNPTISQSCRQDSTSSTVPVPSAHAAVDVDPGQKRWDDNRAAVADIGHCHQLLRRDDDYFKTNLTDDKFLSENVNIASNLGGGQWGQQQQPSRSQLRPNTSDDPRGCNRVNRFHMAPSIAVQNFDPLHKSIDAFLAAEREASPMGKSIMTTKAASPSSPPPVPPPPQEFENSTRFVSFTDGEFIFGPYDARSEEFQRFDLWDGDFHKRQDRHCHHHRSCKKRSPSGTSDGSTNSSSTLCLECQCQRSSVTSSETLKEAEKESGTETPKLLQKPKPSQVENYDDTTKNVPAGNHPTLLQSPSVPLVPATYERWVHFDNGNISPPPAADQHRSPTPVRIPTPYPSPTHSGEPDDQPQCHQNVFDQFAAAFDEHQPQSKPASVDFVENVPLIDAVLDDLLTFSKTLVLRQSPVLSCPRDFPLAKEREEAKIVEINDDNLINLLADDDDNSIATKGVDETGRGLASERKTLPSKQDSTEDDASGLGWQQENSGNESFPEGKCDLNANEGRTQLEPKDHNRSADDSKDVIDNYLSTRRNHEDIFANVAIFNWNPLDVYHQHGLFMIDPRFALADLHATIPEDFSSTTHGQDDSYNERQSRASNEGHMRNDAHLNSPKPVQIQQDDGDTAAIGTVGITDGADPSSVDVNSFATQLADPATGDGCLLESHKIPNDRASGSRRSPAAVDHFYDSAHVEYPVRADLCTATIQECHQSPKESDYDNDPAKNITTGSRRSSRGSSNGSCSRRSSLQRTEISTSSSTGRDETEGLKRVAWPPPAELGDGEYQYQQQQPVQQPQQPYHYPPQQQQNQQPFQQQQHYQPAHTQPQQQHQPRERIIPIQRATSHTSPLHTPKSPVNQLKYPSYPPSSPQHLTHHQPQYQQPQQQQGGSSTVAFSGGRAVLPQKQQPARPVSAPYYQQQQQQNRYSSPSTASLASPRSPHPIGGGQSPRGWAHVQSPVPVYRPTPQQQQQQNQYQQQPYVSPPFQTQPAPYQQQQHQRPTSGASAGYGHGYGPRKPEPSTQQPQYQPQPTQAFQPLVSSQQQQQQLYQQPEAIPQQQQHQQFYQTTAADSQIPFVTTLRKEAPMSQEPSPVYQSEPVAAIYQGGTNMRGDQKWPPADYKKQSDLENEERRKLAQQPAFRPRKVQKDYSDFFAKNALNATYPGYRAPPGTQHHS</sequence>
<organism evidence="2 3">
    <name type="scientific">Aedes aegypti</name>
    <name type="common">Yellowfever mosquito</name>
    <name type="synonym">Culex aegypti</name>
    <dbReference type="NCBI Taxonomy" id="7159"/>
    <lineage>
        <taxon>Eukaryota</taxon>
        <taxon>Metazoa</taxon>
        <taxon>Ecdysozoa</taxon>
        <taxon>Arthropoda</taxon>
        <taxon>Hexapoda</taxon>
        <taxon>Insecta</taxon>
        <taxon>Pterygota</taxon>
        <taxon>Neoptera</taxon>
        <taxon>Endopterygota</taxon>
        <taxon>Diptera</taxon>
        <taxon>Nematocera</taxon>
        <taxon>Culicoidea</taxon>
        <taxon>Culicidae</taxon>
        <taxon>Culicinae</taxon>
        <taxon>Aedini</taxon>
        <taxon>Aedes</taxon>
        <taxon>Stegomyia</taxon>
    </lineage>
</organism>
<dbReference type="EnsemblMetazoa" id="AAEL007407-RC">
    <property type="protein sequence ID" value="AAEL007407-PC"/>
    <property type="gene ID" value="AAEL007407"/>
</dbReference>
<feature type="region of interest" description="Disordered" evidence="1">
    <location>
        <begin position="887"/>
        <end position="938"/>
    </location>
</feature>
<gene>
    <name evidence="2" type="primary">5569145</name>
</gene>
<feature type="compositionally biased region" description="Low complexity" evidence="1">
    <location>
        <begin position="1362"/>
        <end position="1379"/>
    </location>
</feature>
<feature type="compositionally biased region" description="Basic and acidic residues" evidence="1">
    <location>
        <begin position="1748"/>
        <end position="1762"/>
    </location>
</feature>
<evidence type="ECO:0000256" key="1">
    <source>
        <dbReference type="SAM" id="MobiDB-lite"/>
    </source>
</evidence>
<feature type="region of interest" description="Disordered" evidence="1">
    <location>
        <begin position="848"/>
        <end position="873"/>
    </location>
</feature>
<feature type="compositionally biased region" description="Basic residues" evidence="1">
    <location>
        <begin position="848"/>
        <end position="860"/>
    </location>
</feature>
<feature type="compositionally biased region" description="Polar residues" evidence="1">
    <location>
        <begin position="469"/>
        <end position="478"/>
    </location>
</feature>
<feature type="compositionally biased region" description="Basic and acidic residues" evidence="1">
    <location>
        <begin position="891"/>
        <end position="900"/>
    </location>
</feature>
<feature type="compositionally biased region" description="Polar residues" evidence="1">
    <location>
        <begin position="1381"/>
        <end position="1392"/>
    </location>
</feature>
<proteinExistence type="predicted"/>
<reference evidence="2" key="2">
    <citation type="submission" date="2020-05" db="UniProtKB">
        <authorList>
            <consortium name="EnsemblMetazoa"/>
        </authorList>
    </citation>
    <scope>IDENTIFICATION</scope>
    <source>
        <strain evidence="2">LVP_AGWG</strain>
    </source>
</reference>
<keyword evidence="3" id="KW-1185">Reference proteome</keyword>
<dbReference type="Proteomes" id="UP000008820">
    <property type="component" value="Chromosome 2"/>
</dbReference>
<feature type="compositionally biased region" description="Polar residues" evidence="1">
    <location>
        <begin position="633"/>
        <end position="656"/>
    </location>
</feature>
<feature type="region of interest" description="Disordered" evidence="1">
    <location>
        <begin position="380"/>
        <end position="478"/>
    </location>
</feature>
<feature type="compositionally biased region" description="Basic and acidic residues" evidence="1">
    <location>
        <begin position="114"/>
        <end position="127"/>
    </location>
</feature>
<feature type="compositionally biased region" description="Polar residues" evidence="1">
    <location>
        <begin position="1554"/>
        <end position="1566"/>
    </location>
</feature>
<feature type="region of interest" description="Disordered" evidence="1">
    <location>
        <begin position="717"/>
        <end position="747"/>
    </location>
</feature>
<feature type="compositionally biased region" description="Basic and acidic residues" evidence="1">
    <location>
        <begin position="137"/>
        <end position="161"/>
    </location>
</feature>
<feature type="compositionally biased region" description="Polar residues" evidence="1">
    <location>
        <begin position="1119"/>
        <end position="1128"/>
    </location>
</feature>
<feature type="region of interest" description="Disordered" evidence="1">
    <location>
        <begin position="953"/>
        <end position="993"/>
    </location>
</feature>
<feature type="region of interest" description="Disordered" evidence="1">
    <location>
        <begin position="590"/>
        <end position="620"/>
    </location>
</feature>
<feature type="compositionally biased region" description="Low complexity" evidence="1">
    <location>
        <begin position="861"/>
        <end position="873"/>
    </location>
</feature>
<feature type="compositionally biased region" description="Polar residues" evidence="1">
    <location>
        <begin position="380"/>
        <end position="399"/>
    </location>
</feature>
<feature type="region of interest" description="Disordered" evidence="1">
    <location>
        <begin position="1083"/>
        <end position="1158"/>
    </location>
</feature>
<feature type="compositionally biased region" description="Pro residues" evidence="1">
    <location>
        <begin position="794"/>
        <end position="804"/>
    </location>
</feature>
<feature type="compositionally biased region" description="Low complexity" evidence="1">
    <location>
        <begin position="254"/>
        <end position="273"/>
    </location>
</feature>
<name>A0A6I8TEN1_AEDAE</name>
<feature type="compositionally biased region" description="Low complexity" evidence="1">
    <location>
        <begin position="1588"/>
        <end position="1635"/>
    </location>
</feature>
<feature type="compositionally biased region" description="Basic and acidic residues" evidence="1">
    <location>
        <begin position="400"/>
        <end position="416"/>
    </location>
</feature>
<feature type="region of interest" description="Disordered" evidence="1">
    <location>
        <begin position="1290"/>
        <end position="1313"/>
    </location>
</feature>
<feature type="region of interest" description="Disordered" evidence="1">
    <location>
        <begin position="633"/>
        <end position="659"/>
    </location>
</feature>
<dbReference type="InParanoid" id="A0A6I8TEN1"/>
<feature type="compositionally biased region" description="Low complexity" evidence="1">
    <location>
        <begin position="1500"/>
        <end position="1517"/>
    </location>
</feature>
<feature type="region of interest" description="Disordered" evidence="1">
    <location>
        <begin position="786"/>
        <end position="809"/>
    </location>
</feature>
<feature type="compositionally biased region" description="Polar residues" evidence="1">
    <location>
        <begin position="349"/>
        <end position="359"/>
    </location>
</feature>
<feature type="compositionally biased region" description="Basic and acidic residues" evidence="1">
    <location>
        <begin position="1089"/>
        <end position="1103"/>
    </location>
</feature>
<reference evidence="2 3" key="1">
    <citation type="submission" date="2017-06" db="EMBL/GenBank/DDBJ databases">
        <title>Aedes aegypti genome working group (AGWG) sequencing and assembly.</title>
        <authorList>
            <consortium name="Aedes aegypti Genome Working Group (AGWG)"/>
            <person name="Matthews B.J."/>
        </authorList>
    </citation>
    <scope>NUCLEOTIDE SEQUENCE [LARGE SCALE GENOMIC DNA]</scope>
    <source>
        <strain evidence="2 3">LVP_AGWG</strain>
    </source>
</reference>
<feature type="compositionally biased region" description="Basic and acidic residues" evidence="1">
    <location>
        <begin position="1144"/>
        <end position="1158"/>
    </location>
</feature>
<feature type="compositionally biased region" description="Polar residues" evidence="1">
    <location>
        <begin position="417"/>
        <end position="435"/>
    </location>
</feature>
<protein>
    <submittedName>
        <fullName evidence="2">Uncharacterized protein</fullName>
    </submittedName>
</protein>
<feature type="region of interest" description="Disordered" evidence="1">
    <location>
        <begin position="1215"/>
        <end position="1255"/>
    </location>
</feature>
<feature type="region of interest" description="Disordered" evidence="1">
    <location>
        <begin position="105"/>
        <end position="180"/>
    </location>
</feature>
<feature type="compositionally biased region" description="Basic and acidic residues" evidence="1">
    <location>
        <begin position="1221"/>
        <end position="1243"/>
    </location>
</feature>
<accession>A0A6I8TEN1</accession>
<feature type="region of interest" description="Disordered" evidence="1">
    <location>
        <begin position="340"/>
        <end position="360"/>
    </location>
</feature>
<evidence type="ECO:0000313" key="3">
    <source>
        <dbReference type="Proteomes" id="UP000008820"/>
    </source>
</evidence>
<feature type="compositionally biased region" description="Low complexity" evidence="1">
    <location>
        <begin position="1649"/>
        <end position="1695"/>
    </location>
</feature>
<feature type="region of interest" description="Disordered" evidence="1">
    <location>
        <begin position="1343"/>
        <end position="1696"/>
    </location>
</feature>
<feature type="compositionally biased region" description="Low complexity" evidence="1">
    <location>
        <begin position="49"/>
        <end position="59"/>
    </location>
</feature>
<feature type="compositionally biased region" description="Polar residues" evidence="1">
    <location>
        <begin position="598"/>
        <end position="615"/>
    </location>
</feature>
<feature type="compositionally biased region" description="Low complexity" evidence="1">
    <location>
        <begin position="1416"/>
        <end position="1461"/>
    </location>
</feature>
<feature type="compositionally biased region" description="Basic and acidic residues" evidence="1">
    <location>
        <begin position="519"/>
        <end position="529"/>
    </location>
</feature>
<feature type="region of interest" description="Disordered" evidence="1">
    <location>
        <begin position="30"/>
        <end position="62"/>
    </location>
</feature>
<feature type="region of interest" description="Disordered" evidence="1">
    <location>
        <begin position="1733"/>
        <end position="1777"/>
    </location>
</feature>
<feature type="compositionally biased region" description="Low complexity" evidence="1">
    <location>
        <begin position="444"/>
        <end position="453"/>
    </location>
</feature>